<dbReference type="PANTHER" id="PTHR45436:SF5">
    <property type="entry name" value="SENSOR HISTIDINE KINASE TRCS"/>
    <property type="match status" value="1"/>
</dbReference>
<proteinExistence type="predicted"/>
<evidence type="ECO:0000256" key="9">
    <source>
        <dbReference type="ARBA" id="ARBA00023012"/>
    </source>
</evidence>
<evidence type="ECO:0000256" key="8">
    <source>
        <dbReference type="ARBA" id="ARBA00022989"/>
    </source>
</evidence>
<dbReference type="Proteomes" id="UP000569732">
    <property type="component" value="Unassembled WGS sequence"/>
</dbReference>
<dbReference type="EMBL" id="JACCKB010000001">
    <property type="protein sequence ID" value="NYZ64432.1"/>
    <property type="molecule type" value="Genomic_DNA"/>
</dbReference>
<dbReference type="GO" id="GO:0000155">
    <property type="term" value="F:phosphorelay sensor kinase activity"/>
    <property type="evidence" value="ECO:0007669"/>
    <property type="project" value="InterPro"/>
</dbReference>
<dbReference type="SUPFAM" id="SSF47384">
    <property type="entry name" value="Homodimeric domain of signal transducing histidine kinase"/>
    <property type="match status" value="1"/>
</dbReference>
<name>A0A853HZB0_9GAMM</name>
<evidence type="ECO:0000256" key="2">
    <source>
        <dbReference type="ARBA" id="ARBA00004370"/>
    </source>
</evidence>
<dbReference type="CDD" id="cd00075">
    <property type="entry name" value="HATPase"/>
    <property type="match status" value="1"/>
</dbReference>
<dbReference type="AlphaFoldDB" id="A0A853HZB0"/>
<evidence type="ECO:0000256" key="11">
    <source>
        <dbReference type="SAM" id="Phobius"/>
    </source>
</evidence>
<comment type="caution">
    <text evidence="14">The sequence shown here is derived from an EMBL/GenBank/DDBJ whole genome shotgun (WGS) entry which is preliminary data.</text>
</comment>
<keyword evidence="9" id="KW-0902">Two-component regulatory system</keyword>
<organism evidence="14 15">
    <name type="scientific">Spartinivicinus marinus</name>
    <dbReference type="NCBI Taxonomy" id="2994442"/>
    <lineage>
        <taxon>Bacteria</taxon>
        <taxon>Pseudomonadati</taxon>
        <taxon>Pseudomonadota</taxon>
        <taxon>Gammaproteobacteria</taxon>
        <taxon>Oceanospirillales</taxon>
        <taxon>Zooshikellaceae</taxon>
        <taxon>Spartinivicinus</taxon>
    </lineage>
</organism>
<evidence type="ECO:0000256" key="6">
    <source>
        <dbReference type="ARBA" id="ARBA00022692"/>
    </source>
</evidence>
<protein>
    <recommendedName>
        <fullName evidence="3">histidine kinase</fullName>
        <ecNumber evidence="3">2.7.13.3</ecNumber>
    </recommendedName>
</protein>
<evidence type="ECO:0000256" key="3">
    <source>
        <dbReference type="ARBA" id="ARBA00012438"/>
    </source>
</evidence>
<dbReference type="RefSeq" id="WP_180566469.1">
    <property type="nucleotide sequence ID" value="NZ_JACCKB010000001.1"/>
</dbReference>
<dbReference type="SUPFAM" id="SSF158472">
    <property type="entry name" value="HAMP domain-like"/>
    <property type="match status" value="1"/>
</dbReference>
<dbReference type="PRINTS" id="PR00344">
    <property type="entry name" value="BCTRLSENSOR"/>
</dbReference>
<dbReference type="PROSITE" id="PS50885">
    <property type="entry name" value="HAMP"/>
    <property type="match status" value="1"/>
</dbReference>
<dbReference type="SMART" id="SM00388">
    <property type="entry name" value="HisKA"/>
    <property type="match status" value="1"/>
</dbReference>
<evidence type="ECO:0000256" key="7">
    <source>
        <dbReference type="ARBA" id="ARBA00022777"/>
    </source>
</evidence>
<dbReference type="GO" id="GO:0005886">
    <property type="term" value="C:plasma membrane"/>
    <property type="evidence" value="ECO:0007669"/>
    <property type="project" value="UniProtKB-ARBA"/>
</dbReference>
<dbReference type="Pfam" id="PF02518">
    <property type="entry name" value="HATPase_c"/>
    <property type="match status" value="1"/>
</dbReference>
<keyword evidence="7 14" id="KW-0418">Kinase</keyword>
<dbReference type="InterPro" id="IPR003661">
    <property type="entry name" value="HisK_dim/P_dom"/>
</dbReference>
<dbReference type="PROSITE" id="PS50109">
    <property type="entry name" value="HIS_KIN"/>
    <property type="match status" value="1"/>
</dbReference>
<dbReference type="PANTHER" id="PTHR45436">
    <property type="entry name" value="SENSOR HISTIDINE KINASE YKOH"/>
    <property type="match status" value="1"/>
</dbReference>
<evidence type="ECO:0000256" key="4">
    <source>
        <dbReference type="ARBA" id="ARBA00022553"/>
    </source>
</evidence>
<dbReference type="InterPro" id="IPR004358">
    <property type="entry name" value="Sig_transdc_His_kin-like_C"/>
</dbReference>
<dbReference type="EC" id="2.7.13.3" evidence="3"/>
<comment type="catalytic activity">
    <reaction evidence="1">
        <text>ATP + protein L-histidine = ADP + protein N-phospho-L-histidine.</text>
        <dbReference type="EC" id="2.7.13.3"/>
    </reaction>
</comment>
<dbReference type="InterPro" id="IPR005467">
    <property type="entry name" value="His_kinase_dom"/>
</dbReference>
<dbReference type="InterPro" id="IPR003660">
    <property type="entry name" value="HAMP_dom"/>
</dbReference>
<feature type="transmembrane region" description="Helical" evidence="11">
    <location>
        <begin position="110"/>
        <end position="132"/>
    </location>
</feature>
<keyword evidence="15" id="KW-1185">Reference proteome</keyword>
<evidence type="ECO:0000256" key="5">
    <source>
        <dbReference type="ARBA" id="ARBA00022679"/>
    </source>
</evidence>
<dbReference type="Pfam" id="PF00672">
    <property type="entry name" value="HAMP"/>
    <property type="match status" value="1"/>
</dbReference>
<keyword evidence="6 11" id="KW-0812">Transmembrane</keyword>
<evidence type="ECO:0000259" key="13">
    <source>
        <dbReference type="PROSITE" id="PS50885"/>
    </source>
</evidence>
<dbReference type="InterPro" id="IPR036890">
    <property type="entry name" value="HATPase_C_sf"/>
</dbReference>
<dbReference type="SMART" id="SM00387">
    <property type="entry name" value="HATPase_c"/>
    <property type="match status" value="1"/>
</dbReference>
<dbReference type="Gene3D" id="3.30.565.10">
    <property type="entry name" value="Histidine kinase-like ATPase, C-terminal domain"/>
    <property type="match status" value="1"/>
</dbReference>
<dbReference type="SMART" id="SM00304">
    <property type="entry name" value="HAMP"/>
    <property type="match status" value="1"/>
</dbReference>
<keyword evidence="8 11" id="KW-1133">Transmembrane helix</keyword>
<dbReference type="InterPro" id="IPR036097">
    <property type="entry name" value="HisK_dim/P_sf"/>
</dbReference>
<feature type="domain" description="Histidine kinase" evidence="12">
    <location>
        <begin position="193"/>
        <end position="406"/>
    </location>
</feature>
<evidence type="ECO:0000313" key="15">
    <source>
        <dbReference type="Proteomes" id="UP000569732"/>
    </source>
</evidence>
<dbReference type="InterPro" id="IPR050428">
    <property type="entry name" value="TCS_sensor_his_kinase"/>
</dbReference>
<evidence type="ECO:0000256" key="1">
    <source>
        <dbReference type="ARBA" id="ARBA00000085"/>
    </source>
</evidence>
<reference evidence="14 15" key="1">
    <citation type="submission" date="2020-07" db="EMBL/GenBank/DDBJ databases">
        <title>Endozoicomonas sp. nov., isolated from sediment.</title>
        <authorList>
            <person name="Gu T."/>
        </authorList>
    </citation>
    <scope>NUCLEOTIDE SEQUENCE [LARGE SCALE GENOMIC DNA]</scope>
    <source>
        <strain evidence="14 15">SM1973</strain>
    </source>
</reference>
<dbReference type="SUPFAM" id="SSF55874">
    <property type="entry name" value="ATPase domain of HSP90 chaperone/DNA topoisomerase II/histidine kinase"/>
    <property type="match status" value="1"/>
</dbReference>
<keyword evidence="10 11" id="KW-0472">Membrane</keyword>
<feature type="domain" description="HAMP" evidence="13">
    <location>
        <begin position="132"/>
        <end position="185"/>
    </location>
</feature>
<comment type="subcellular location">
    <subcellularLocation>
        <location evidence="2">Membrane</location>
    </subcellularLocation>
</comment>
<keyword evidence="5" id="KW-0808">Transferase</keyword>
<dbReference type="CDD" id="cd00082">
    <property type="entry name" value="HisKA"/>
    <property type="match status" value="1"/>
</dbReference>
<sequence>MDSYQRLEAQAGREKLIHVIKRDIPYIQKNFLRVELLGEKEELLLLVQPNGWGKKITRLSKPDNNNWFISEITGNGIKILCRDIKLESGGKIRVGLSVQPREAQVIEYKVIILQVMLPLIFFGLIITAWMNWQALRPVKDLINTVQSIREKDIKARVTIRNPSSELGELAKLFNQMLSQIERLINNMQQSLDAVAHDVRTPLARMRLSLESALTDQNPAQMKEALLDCAEEGERIESLLNVLMDITEVESGLLKLHIENIDFSKLVFESLDLYQFVAEEKTVELLSSIDQDCFIQADKVRLFQVIGNLLDNAIKYTPTNGKVWVTVRTCQFHIVLEVQDSGVGIAEEDIPHIFERLYRADQSRTEPGMGLGLCLAKAIVTAHNGTIELSSVLGKGSCFKVYLPIEGI</sequence>
<dbReference type="CDD" id="cd06225">
    <property type="entry name" value="HAMP"/>
    <property type="match status" value="1"/>
</dbReference>
<dbReference type="Gene3D" id="1.10.287.130">
    <property type="match status" value="1"/>
</dbReference>
<dbReference type="Pfam" id="PF00512">
    <property type="entry name" value="HisKA"/>
    <property type="match status" value="1"/>
</dbReference>
<evidence type="ECO:0000259" key="12">
    <source>
        <dbReference type="PROSITE" id="PS50109"/>
    </source>
</evidence>
<dbReference type="FunFam" id="3.30.565.10:FF:000006">
    <property type="entry name" value="Sensor histidine kinase WalK"/>
    <property type="match status" value="1"/>
</dbReference>
<gene>
    <name evidence="14" type="ORF">H0A36_00335</name>
</gene>
<accession>A0A853HZB0</accession>
<evidence type="ECO:0000313" key="14">
    <source>
        <dbReference type="EMBL" id="NYZ64432.1"/>
    </source>
</evidence>
<evidence type="ECO:0000256" key="10">
    <source>
        <dbReference type="ARBA" id="ARBA00023136"/>
    </source>
</evidence>
<dbReference type="Gene3D" id="6.10.340.10">
    <property type="match status" value="1"/>
</dbReference>
<dbReference type="InterPro" id="IPR003594">
    <property type="entry name" value="HATPase_dom"/>
</dbReference>
<keyword evidence="4" id="KW-0597">Phosphoprotein</keyword>